<feature type="region of interest" description="Disordered" evidence="1">
    <location>
        <begin position="123"/>
        <end position="148"/>
    </location>
</feature>
<feature type="region of interest" description="Disordered" evidence="1">
    <location>
        <begin position="262"/>
        <end position="283"/>
    </location>
</feature>
<reference evidence="3 4" key="1">
    <citation type="journal article" date="2021" name="Elife">
        <title>Chloroplast acquisition without the gene transfer in kleptoplastic sea slugs, Plakobranchus ocellatus.</title>
        <authorList>
            <person name="Maeda T."/>
            <person name="Takahashi S."/>
            <person name="Yoshida T."/>
            <person name="Shimamura S."/>
            <person name="Takaki Y."/>
            <person name="Nagai Y."/>
            <person name="Toyoda A."/>
            <person name="Suzuki Y."/>
            <person name="Arimoto A."/>
            <person name="Ishii H."/>
            <person name="Satoh N."/>
            <person name="Nishiyama T."/>
            <person name="Hasebe M."/>
            <person name="Maruyama T."/>
            <person name="Minagawa J."/>
            <person name="Obokata J."/>
            <person name="Shigenobu S."/>
        </authorList>
    </citation>
    <scope>NUCLEOTIDE SEQUENCE [LARGE SCALE GENOMIC DNA]</scope>
</reference>
<protein>
    <submittedName>
        <fullName evidence="3">Schlafen-like protein 1</fullName>
    </submittedName>
</protein>
<dbReference type="Pfam" id="PF04326">
    <property type="entry name" value="SLFN_AlbA_2"/>
    <property type="match status" value="1"/>
</dbReference>
<evidence type="ECO:0000256" key="1">
    <source>
        <dbReference type="SAM" id="MobiDB-lite"/>
    </source>
</evidence>
<dbReference type="AlphaFoldDB" id="A0AAV4DAY3"/>
<sequence length="476" mass="52728">MTEQKGKSSVRGIILSPLFTDKATDEMAKNVFGLLYCLGVKCADISQISVSAEKGFASVYVRNTECENYLVTIFRDLASVMNQYDLRRITPTPQKLSVTRMSEQANQKAKALALEISTKREQSFSHAVSGGQHKASASNPRPIPKVPESHKTDVIATQQNEMPETLDQNAKSSSTIPASYSPRRFKQLESENDDFPKTGPEVSIHVSTSSSEILYPVKDRNNMRNEMSNKTADQNNVQNKDVQSSKTFTKFSNFKSSAQLNTLGTKPIPTEPSQSHSSSSFYAHKSAVKPPTVSTLNQVSEAVIKLHAKTSTPKVETCGCPEAVFYHLHQLIGAETRHAEFKRGGIVREQCLFRSVVGKYMCGFLNSEGGTLYFGVNDDGKVLGIRMDEAMKETLKDDVDFAVCSLLAPSVNPSEYLVNFARVMEPSGQLSNDLMVMEVCVKPRLPRRRHRFSCDGVVYLRRDGSLQAVGRRRSDG</sequence>
<dbReference type="InterPro" id="IPR007421">
    <property type="entry name" value="Schlafen_AlbA_2_dom"/>
</dbReference>
<dbReference type="InterPro" id="IPR038461">
    <property type="entry name" value="Schlafen_AlbA_2_dom_sf"/>
</dbReference>
<dbReference type="Gene3D" id="3.30.950.30">
    <property type="entry name" value="Schlafen, AAA domain"/>
    <property type="match status" value="1"/>
</dbReference>
<feature type="region of interest" description="Disordered" evidence="1">
    <location>
        <begin position="161"/>
        <end position="182"/>
    </location>
</feature>
<dbReference type="InterPro" id="IPR029684">
    <property type="entry name" value="Schlafen"/>
</dbReference>
<dbReference type="PANTHER" id="PTHR12155:SF41">
    <property type="entry name" value="SCHLAFEN ALBA-2 DOMAIN-CONTAINING PROTEIN"/>
    <property type="match status" value="1"/>
</dbReference>
<dbReference type="PANTHER" id="PTHR12155">
    <property type="entry name" value="SCHLAFEN"/>
    <property type="match status" value="1"/>
</dbReference>
<keyword evidence="4" id="KW-1185">Reference proteome</keyword>
<organism evidence="3 4">
    <name type="scientific">Plakobranchus ocellatus</name>
    <dbReference type="NCBI Taxonomy" id="259542"/>
    <lineage>
        <taxon>Eukaryota</taxon>
        <taxon>Metazoa</taxon>
        <taxon>Spiralia</taxon>
        <taxon>Lophotrochozoa</taxon>
        <taxon>Mollusca</taxon>
        <taxon>Gastropoda</taxon>
        <taxon>Heterobranchia</taxon>
        <taxon>Euthyneura</taxon>
        <taxon>Panpulmonata</taxon>
        <taxon>Sacoglossa</taxon>
        <taxon>Placobranchoidea</taxon>
        <taxon>Plakobranchidae</taxon>
        <taxon>Plakobranchus</taxon>
    </lineage>
</organism>
<comment type="caution">
    <text evidence="3">The sequence shown here is derived from an EMBL/GenBank/DDBJ whole genome shotgun (WGS) entry which is preliminary data.</text>
</comment>
<feature type="domain" description="Schlafen AlbA-2" evidence="2">
    <location>
        <begin position="335"/>
        <end position="467"/>
    </location>
</feature>
<dbReference type="Proteomes" id="UP000735302">
    <property type="component" value="Unassembled WGS sequence"/>
</dbReference>
<accession>A0AAV4DAY3</accession>
<dbReference type="EMBL" id="BLXT01007679">
    <property type="protein sequence ID" value="GFO41382.1"/>
    <property type="molecule type" value="Genomic_DNA"/>
</dbReference>
<gene>
    <name evidence="3" type="ORF">PoB_006788700</name>
</gene>
<feature type="compositionally biased region" description="Polar residues" evidence="1">
    <location>
        <begin position="161"/>
        <end position="178"/>
    </location>
</feature>
<name>A0AAV4DAY3_9GAST</name>
<proteinExistence type="predicted"/>
<evidence type="ECO:0000313" key="4">
    <source>
        <dbReference type="Proteomes" id="UP000735302"/>
    </source>
</evidence>
<evidence type="ECO:0000259" key="2">
    <source>
        <dbReference type="Pfam" id="PF04326"/>
    </source>
</evidence>
<evidence type="ECO:0000313" key="3">
    <source>
        <dbReference type="EMBL" id="GFO41382.1"/>
    </source>
</evidence>